<accession>A0A420P5H3</accession>
<dbReference type="EMBL" id="MRCX01000002">
    <property type="protein sequence ID" value="RKK87777.1"/>
    <property type="molecule type" value="Genomic_DNA"/>
</dbReference>
<comment type="caution">
    <text evidence="1">The sequence shown here is derived from an EMBL/GenBank/DDBJ whole genome shotgun (WGS) entry which is preliminary data.</text>
</comment>
<dbReference type="Proteomes" id="UP000285084">
    <property type="component" value="Unassembled WGS sequence"/>
</dbReference>
<dbReference type="AlphaFoldDB" id="A0A420P5H3"/>
<name>A0A420P5H3_FUSOX</name>
<protein>
    <submittedName>
        <fullName evidence="1">Uncharacterized protein</fullName>
    </submittedName>
</protein>
<organism evidence="1 2">
    <name type="scientific">Fusarium oxysporum</name>
    <name type="common">Fusarium vascular wilt</name>
    <dbReference type="NCBI Taxonomy" id="5507"/>
    <lineage>
        <taxon>Eukaryota</taxon>
        <taxon>Fungi</taxon>
        <taxon>Dikarya</taxon>
        <taxon>Ascomycota</taxon>
        <taxon>Pezizomycotina</taxon>
        <taxon>Sordariomycetes</taxon>
        <taxon>Hypocreomycetidae</taxon>
        <taxon>Hypocreales</taxon>
        <taxon>Nectriaceae</taxon>
        <taxon>Fusarium</taxon>
        <taxon>Fusarium oxysporum species complex</taxon>
    </lineage>
</organism>
<reference evidence="1 2" key="1">
    <citation type="journal article" date="2018" name="Sci. Rep.">
        <title>Characterisation of pathogen-specific regions and novel effector candidates in Fusarium oxysporum f. sp. cepae.</title>
        <authorList>
            <person name="Armitage A.D."/>
            <person name="Taylor A."/>
            <person name="Sobczyk M.K."/>
            <person name="Baxter L."/>
            <person name="Greenfield B.P."/>
            <person name="Bates H.J."/>
            <person name="Wilson F."/>
            <person name="Jackson A.C."/>
            <person name="Ott S."/>
            <person name="Harrison R.J."/>
            <person name="Clarkson J.P."/>
        </authorList>
    </citation>
    <scope>NUCLEOTIDE SEQUENCE [LARGE SCALE GENOMIC DNA]</scope>
    <source>
        <strain evidence="1 2">Fo_A13</strain>
    </source>
</reference>
<proteinExistence type="predicted"/>
<evidence type="ECO:0000313" key="2">
    <source>
        <dbReference type="Proteomes" id="UP000285084"/>
    </source>
</evidence>
<gene>
    <name evidence="1" type="ORF">BFJ69_g529</name>
</gene>
<sequence>MIAGTRVGGTPLMMMHARRALIQRSIPLLACVCTKPAITELARFNDSIKTDHCRIITILVASSTAANSVPTPKPRNERLSHPISSWLVTVTTASTALLSPRWLTFPLMYRAKKDGAVLLGLKHPWDH</sequence>
<evidence type="ECO:0000313" key="1">
    <source>
        <dbReference type="EMBL" id="RKK87777.1"/>
    </source>
</evidence>